<proteinExistence type="predicted"/>
<evidence type="ECO:0000256" key="1">
    <source>
        <dbReference type="SAM" id="SignalP"/>
    </source>
</evidence>
<gene>
    <name evidence="2" type="ORF">L1F06_015815</name>
</gene>
<name>A0ABY5A2P0_9GAMM</name>
<keyword evidence="1" id="KW-0732">Signal</keyword>
<feature type="signal peptide" evidence="1">
    <location>
        <begin position="1"/>
        <end position="27"/>
    </location>
</feature>
<keyword evidence="3" id="KW-1185">Reference proteome</keyword>
<reference evidence="2" key="1">
    <citation type="submission" date="2022-06" db="EMBL/GenBank/DDBJ databases">
        <title>Complete genome of Pseudomonas hydrolytica DSWY01T.</title>
        <authorList>
            <person name="Jung J."/>
            <person name="Jeon C.O."/>
        </authorList>
    </citation>
    <scope>NUCLEOTIDE SEQUENCE</scope>
    <source>
        <strain evidence="2">DSWY01</strain>
    </source>
</reference>
<evidence type="ECO:0000313" key="3">
    <source>
        <dbReference type="Proteomes" id="UP001054897"/>
    </source>
</evidence>
<dbReference type="Proteomes" id="UP001054897">
    <property type="component" value="Chromosome"/>
</dbReference>
<sequence length="593" mass="64246">MRLNVRTLNKSPYLLLPLSCLIGSATAANFQFGEFEGQLDSSLSIGTSIATSNPAPKLMRSASGDDGRRNFGAGDAFSGLFKGTHDLELRHGDFGAFLRGSYWYDYVLRDREQPFKDVVDNNRKRSAKSAGAELLDAFVYYNYALADQPGSARLGKQVVNWGESTFIQGGLNTVNPYNLSALRRPGAEVKEGLVPVNMFYLSQNLSEALSGDFFYQLDWEQTQLDNCGTFFSSSDFLADGCDGLDVGAVLTGNPAAVAALAPFEVNLTDEGIRIPRAKDQDARNGGQWGLSLRWFAAELDTEFGAFVANYHSRLPYMGTISSPYYNSTVFGPTLNGALRLGTSQYVVQYPEDIRLYGLTFATNLSTGTALQGEISYRPNMPIQLNGTDIIQSLLNAPARSPLVAQGIRPNAPNTLFNGYRRKEVTQAQVTATHSFSQVMGADQLVLVGELGGTWVGDLEGKFGPRYGRNGTFGNGILASGACASISQTPEHCNDEGFLTPFSWGYRVRATWSYANAVAGIDLRPSLSWQHDVDGNGPGEGSAFSEGSRAISVGLDATLNNTYNASLAYTNYMDGDYGTRGDRDFVSISLGVNF</sequence>
<evidence type="ECO:0000313" key="2">
    <source>
        <dbReference type="EMBL" id="USR38137.1"/>
    </source>
</evidence>
<dbReference type="InterPro" id="IPR010727">
    <property type="entry name" value="DUF1302"/>
</dbReference>
<dbReference type="RefSeq" id="WP_129482072.1">
    <property type="nucleotide sequence ID" value="NZ_CP099397.1"/>
</dbReference>
<feature type="chain" id="PRO_5045896861" evidence="1">
    <location>
        <begin position="28"/>
        <end position="593"/>
    </location>
</feature>
<accession>A0ABY5A2P0</accession>
<protein>
    <submittedName>
        <fullName evidence="2">DUF1302 domain-containing protein</fullName>
    </submittedName>
</protein>
<organism evidence="2 3">
    <name type="scientific">Ectopseudomonas hydrolytica</name>
    <dbReference type="NCBI Taxonomy" id="2493633"/>
    <lineage>
        <taxon>Bacteria</taxon>
        <taxon>Pseudomonadati</taxon>
        <taxon>Pseudomonadota</taxon>
        <taxon>Gammaproteobacteria</taxon>
        <taxon>Pseudomonadales</taxon>
        <taxon>Pseudomonadaceae</taxon>
        <taxon>Ectopseudomonas</taxon>
    </lineage>
</organism>
<dbReference type="EMBL" id="CP099397">
    <property type="protein sequence ID" value="USR38137.1"/>
    <property type="molecule type" value="Genomic_DNA"/>
</dbReference>
<dbReference type="GeneID" id="300082465"/>
<dbReference type="Pfam" id="PF06980">
    <property type="entry name" value="DUF1302"/>
    <property type="match status" value="1"/>
</dbReference>